<accession>A0A2S5AD63</accession>
<sequence>MQNTNTQKDQIENLCANGYQLDFGIVFESAFENYKKIALYAGLMILIFWILISIVFGVSLVAFIGVEHMEEFGNKMKQISENKVMPLDIAIPINMGLLLFSALINPFMAGFLKMADCGEKGEEFHVSTMFSYYKYPYFYAIFLSTLLAGFISTGAALLLEYAGLSFVGTVISLLVSFLTFLTIPLIVFAKLNAIDAIKSSILLISKQPLVLLGLIIVAGIGVALGIFGLCIGIFFTWPFIYSMNYAIYKNIIGIDETSEIDKITGTEN</sequence>
<protein>
    <recommendedName>
        <fullName evidence="4">Beta-carotene 15,15'-monooxygenase</fullName>
    </recommendedName>
</protein>
<reference evidence="2 3" key="1">
    <citation type="submission" date="2018-01" db="EMBL/GenBank/DDBJ databases">
        <authorList>
            <person name="Gaut B.S."/>
            <person name="Morton B.R."/>
            <person name="Clegg M.T."/>
            <person name="Duvall M.R."/>
        </authorList>
    </citation>
    <scope>NUCLEOTIDE SEQUENCE [LARGE SCALE GENOMIC DNA]</scope>
    <source>
        <strain evidence="2 3">HR-AY</strain>
    </source>
</reference>
<evidence type="ECO:0000313" key="2">
    <source>
        <dbReference type="EMBL" id="POY40521.1"/>
    </source>
</evidence>
<feature type="transmembrane region" description="Helical" evidence="1">
    <location>
        <begin position="209"/>
        <end position="235"/>
    </location>
</feature>
<proteinExistence type="predicted"/>
<feature type="transmembrane region" description="Helical" evidence="1">
    <location>
        <begin position="137"/>
        <end position="159"/>
    </location>
</feature>
<dbReference type="AlphaFoldDB" id="A0A2S5AD63"/>
<dbReference type="OrthoDB" id="1331669at2"/>
<feature type="transmembrane region" description="Helical" evidence="1">
    <location>
        <begin position="84"/>
        <end position="104"/>
    </location>
</feature>
<keyword evidence="1" id="KW-1133">Transmembrane helix</keyword>
<comment type="caution">
    <text evidence="2">The sequence shown here is derived from an EMBL/GenBank/DDBJ whole genome shotgun (WGS) entry which is preliminary data.</text>
</comment>
<dbReference type="Proteomes" id="UP000237310">
    <property type="component" value="Unassembled WGS sequence"/>
</dbReference>
<evidence type="ECO:0000313" key="3">
    <source>
        <dbReference type="Proteomes" id="UP000237310"/>
    </source>
</evidence>
<organism evidence="2 3">
    <name type="scientific">Flavobacterium alvei</name>
    <dbReference type="NCBI Taxonomy" id="2080416"/>
    <lineage>
        <taxon>Bacteria</taxon>
        <taxon>Pseudomonadati</taxon>
        <taxon>Bacteroidota</taxon>
        <taxon>Flavobacteriia</taxon>
        <taxon>Flavobacteriales</taxon>
        <taxon>Flavobacteriaceae</taxon>
        <taxon>Flavobacterium</taxon>
    </lineage>
</organism>
<evidence type="ECO:0008006" key="4">
    <source>
        <dbReference type="Google" id="ProtNLM"/>
    </source>
</evidence>
<feature type="transmembrane region" description="Helical" evidence="1">
    <location>
        <begin position="37"/>
        <end position="64"/>
    </location>
</feature>
<gene>
    <name evidence="2" type="ORF">C3L50_03195</name>
</gene>
<feature type="transmembrane region" description="Helical" evidence="1">
    <location>
        <begin position="165"/>
        <end position="188"/>
    </location>
</feature>
<keyword evidence="1" id="KW-0812">Transmembrane</keyword>
<keyword evidence="1" id="KW-0472">Membrane</keyword>
<dbReference type="RefSeq" id="WP_103804708.1">
    <property type="nucleotide sequence ID" value="NZ_PQVG01000002.1"/>
</dbReference>
<evidence type="ECO:0000256" key="1">
    <source>
        <dbReference type="SAM" id="Phobius"/>
    </source>
</evidence>
<name>A0A2S5AD63_9FLAO</name>
<dbReference type="EMBL" id="PQVG01000002">
    <property type="protein sequence ID" value="POY40521.1"/>
    <property type="molecule type" value="Genomic_DNA"/>
</dbReference>
<keyword evidence="3" id="KW-1185">Reference proteome</keyword>